<dbReference type="Gene3D" id="2.30.30.280">
    <property type="entry name" value="Adenine nucleotide alpha hydrolases-like domains"/>
    <property type="match status" value="1"/>
</dbReference>
<dbReference type="GO" id="GO:0002143">
    <property type="term" value="P:tRNA wobble position uridine thiolation"/>
    <property type="evidence" value="ECO:0007669"/>
    <property type="project" value="TreeGrafter"/>
</dbReference>
<dbReference type="EC" id="2.8.1.13" evidence="1"/>
<comment type="caution">
    <text evidence="13">The sequence shown here is derived from an EMBL/GenBank/DDBJ whole genome shotgun (WGS) entry which is preliminary data.</text>
</comment>
<proteinExistence type="predicted"/>
<dbReference type="InterPro" id="IPR046884">
    <property type="entry name" value="MnmA-like_central"/>
</dbReference>
<dbReference type="EMBL" id="JADING010000129">
    <property type="protein sequence ID" value="MBO8414690.1"/>
    <property type="molecule type" value="Genomic_DNA"/>
</dbReference>
<dbReference type="GO" id="GO:0103016">
    <property type="term" value="F:tRNA-uridine 2-sulfurtransferase activity"/>
    <property type="evidence" value="ECO:0007669"/>
    <property type="project" value="UniProtKB-EC"/>
</dbReference>
<keyword evidence="2" id="KW-0820">tRNA-binding</keyword>
<dbReference type="InterPro" id="IPR023382">
    <property type="entry name" value="MnmA-like_central_sf"/>
</dbReference>
<evidence type="ECO:0000256" key="5">
    <source>
        <dbReference type="ARBA" id="ARBA00022741"/>
    </source>
</evidence>
<evidence type="ECO:0000256" key="1">
    <source>
        <dbReference type="ARBA" id="ARBA00011949"/>
    </source>
</evidence>
<evidence type="ECO:0000259" key="11">
    <source>
        <dbReference type="Pfam" id="PF20258"/>
    </source>
</evidence>
<keyword evidence="6" id="KW-0067">ATP-binding</keyword>
<evidence type="ECO:0000313" key="13">
    <source>
        <dbReference type="EMBL" id="MBO8414690.1"/>
    </source>
</evidence>
<evidence type="ECO:0000256" key="9">
    <source>
        <dbReference type="ARBA" id="ARBA00051542"/>
    </source>
</evidence>
<keyword evidence="5" id="KW-0547">Nucleotide-binding</keyword>
<evidence type="ECO:0000259" key="12">
    <source>
        <dbReference type="Pfam" id="PF20259"/>
    </source>
</evidence>
<organism evidence="13 14">
    <name type="scientific">Candidatus Scatoplasma merdavium</name>
    <dbReference type="NCBI Taxonomy" id="2840932"/>
    <lineage>
        <taxon>Bacteria</taxon>
        <taxon>Bacillati</taxon>
        <taxon>Bacillota</taxon>
        <taxon>Bacilli</taxon>
        <taxon>Bacillales</taxon>
        <taxon>Candidatus Scatoplasma</taxon>
    </lineage>
</organism>
<keyword evidence="3" id="KW-0808">Transferase</keyword>
<feature type="non-terminal residue" evidence="13">
    <location>
        <position position="1"/>
    </location>
</feature>
<dbReference type="Pfam" id="PF20259">
    <property type="entry name" value="tRNA_Me_trans_M"/>
    <property type="match status" value="1"/>
</dbReference>
<name>A0A9D9D9Y9_9BACL</name>
<dbReference type="GO" id="GO:0005524">
    <property type="term" value="F:ATP binding"/>
    <property type="evidence" value="ECO:0007669"/>
    <property type="project" value="UniProtKB-KW"/>
</dbReference>
<dbReference type="AlphaFoldDB" id="A0A9D9D9Y9"/>
<evidence type="ECO:0000256" key="6">
    <source>
        <dbReference type="ARBA" id="ARBA00022840"/>
    </source>
</evidence>
<evidence type="ECO:0000256" key="8">
    <source>
        <dbReference type="ARBA" id="ARBA00023157"/>
    </source>
</evidence>
<dbReference type="FunFam" id="2.30.30.280:FF:000001">
    <property type="entry name" value="tRNA-specific 2-thiouridylase MnmA"/>
    <property type="match status" value="1"/>
</dbReference>
<dbReference type="SUPFAM" id="SSF52402">
    <property type="entry name" value="Adenine nucleotide alpha hydrolases-like"/>
    <property type="match status" value="1"/>
</dbReference>
<dbReference type="InterPro" id="IPR046885">
    <property type="entry name" value="MnmA-like_C"/>
</dbReference>
<evidence type="ECO:0000256" key="10">
    <source>
        <dbReference type="ARBA" id="ARBA00056575"/>
    </source>
</evidence>
<reference evidence="13" key="2">
    <citation type="journal article" date="2021" name="PeerJ">
        <title>Extensive microbial diversity within the chicken gut microbiome revealed by metagenomics and culture.</title>
        <authorList>
            <person name="Gilroy R."/>
            <person name="Ravi A."/>
            <person name="Getino M."/>
            <person name="Pursley I."/>
            <person name="Horton D.L."/>
            <person name="Alikhan N.F."/>
            <person name="Baker D."/>
            <person name="Gharbi K."/>
            <person name="Hall N."/>
            <person name="Watson M."/>
            <person name="Adriaenssens E.M."/>
            <person name="Foster-Nyarko E."/>
            <person name="Jarju S."/>
            <person name="Secka A."/>
            <person name="Antonio M."/>
            <person name="Oren A."/>
            <person name="Chaudhuri R.R."/>
            <person name="La Ragione R."/>
            <person name="Hildebrand F."/>
            <person name="Pallen M.J."/>
        </authorList>
    </citation>
    <scope>NUCLEOTIDE SEQUENCE</scope>
    <source>
        <strain evidence="13">1748</strain>
    </source>
</reference>
<dbReference type="PANTHER" id="PTHR11933">
    <property type="entry name" value="TRNA 5-METHYLAMINOMETHYL-2-THIOURIDYLATE -METHYLTRANSFERASE"/>
    <property type="match status" value="1"/>
</dbReference>
<evidence type="ECO:0000256" key="2">
    <source>
        <dbReference type="ARBA" id="ARBA00022555"/>
    </source>
</evidence>
<keyword evidence="8" id="KW-1015">Disulfide bond</keyword>
<evidence type="ECO:0000256" key="7">
    <source>
        <dbReference type="ARBA" id="ARBA00022884"/>
    </source>
</evidence>
<keyword evidence="4" id="KW-0819">tRNA processing</keyword>
<sequence>AETLGFKTIAMGHYAIKKEDEDGFPLLYKAKDKNKDQTYFLVETTVDELTSALFPIGEYTKPEIRLMAENLNLSVAKKKDSTGVCFIGERNFKEFLENYLPSHEGDIVDIETGKIIGRHDGTLYYTNGQHRGLNIGGIKGYESSPFFVVGKDVKKNILYVAQSDSKYMYSYSCRINRVNMLWKKPVKGRIKLNAKFRYRSVDLPIEFEYVSEDEAYAYYPGYKFVTKGQVLALYDGERCLGGGTILDTYDEVGRKITY</sequence>
<comment type="function">
    <text evidence="10">Catalyzes the 2-thiolation of uridine at the wobble position (U34) of tRNA, leading to the formation of s(2)U34.</text>
</comment>
<dbReference type="Pfam" id="PF03054">
    <property type="entry name" value="tRNA_Me_trans"/>
    <property type="match status" value="1"/>
</dbReference>
<evidence type="ECO:0000313" key="14">
    <source>
        <dbReference type="Proteomes" id="UP000823629"/>
    </source>
</evidence>
<feature type="domain" description="tRNA-specific 2-thiouridylase MnmA-like C-terminal" evidence="11">
    <location>
        <begin position="172"/>
        <end position="245"/>
    </location>
</feature>
<dbReference type="PANTHER" id="PTHR11933:SF5">
    <property type="entry name" value="MITOCHONDRIAL TRNA-SPECIFIC 2-THIOURIDYLASE 1"/>
    <property type="match status" value="1"/>
</dbReference>
<accession>A0A9D9D9Y9</accession>
<protein>
    <recommendedName>
        <fullName evidence="1">tRNA-uridine 2-sulfurtransferase</fullName>
        <ecNumber evidence="1">2.8.1.13</ecNumber>
    </recommendedName>
</protein>
<feature type="domain" description="tRNA-specific 2-thiouridylase MnmA-like central" evidence="12">
    <location>
        <begin position="93"/>
        <end position="162"/>
    </location>
</feature>
<dbReference type="InterPro" id="IPR014729">
    <property type="entry name" value="Rossmann-like_a/b/a_fold"/>
</dbReference>
<dbReference type="Pfam" id="PF20258">
    <property type="entry name" value="tRNA_Me_trans_C"/>
    <property type="match status" value="1"/>
</dbReference>
<dbReference type="Proteomes" id="UP000823629">
    <property type="component" value="Unassembled WGS sequence"/>
</dbReference>
<dbReference type="Gene3D" id="3.40.50.620">
    <property type="entry name" value="HUPs"/>
    <property type="match status" value="1"/>
</dbReference>
<dbReference type="Gene3D" id="2.40.30.10">
    <property type="entry name" value="Translation factors"/>
    <property type="match status" value="1"/>
</dbReference>
<evidence type="ECO:0000256" key="4">
    <source>
        <dbReference type="ARBA" id="ARBA00022694"/>
    </source>
</evidence>
<reference evidence="13" key="1">
    <citation type="submission" date="2020-10" db="EMBL/GenBank/DDBJ databases">
        <authorList>
            <person name="Gilroy R."/>
        </authorList>
    </citation>
    <scope>NUCLEOTIDE SEQUENCE</scope>
    <source>
        <strain evidence="13">1748</strain>
    </source>
</reference>
<gene>
    <name evidence="13" type="ORF">IAC78_04405</name>
</gene>
<dbReference type="GO" id="GO:0000049">
    <property type="term" value="F:tRNA binding"/>
    <property type="evidence" value="ECO:0007669"/>
    <property type="project" value="UniProtKB-KW"/>
</dbReference>
<keyword evidence="7" id="KW-0694">RNA-binding</keyword>
<evidence type="ECO:0000256" key="3">
    <source>
        <dbReference type="ARBA" id="ARBA00022679"/>
    </source>
</evidence>
<comment type="catalytic activity">
    <reaction evidence="9">
        <text>S-sulfanyl-L-cysteinyl-[protein] + uridine(34) in tRNA + AH2 + ATP = 2-thiouridine(34) in tRNA + L-cysteinyl-[protein] + A + AMP + diphosphate + H(+)</text>
        <dbReference type="Rhea" id="RHEA:47032"/>
        <dbReference type="Rhea" id="RHEA-COMP:10131"/>
        <dbReference type="Rhea" id="RHEA-COMP:11726"/>
        <dbReference type="Rhea" id="RHEA-COMP:11727"/>
        <dbReference type="Rhea" id="RHEA-COMP:11728"/>
        <dbReference type="ChEBI" id="CHEBI:13193"/>
        <dbReference type="ChEBI" id="CHEBI:15378"/>
        <dbReference type="ChEBI" id="CHEBI:17499"/>
        <dbReference type="ChEBI" id="CHEBI:29950"/>
        <dbReference type="ChEBI" id="CHEBI:30616"/>
        <dbReference type="ChEBI" id="CHEBI:33019"/>
        <dbReference type="ChEBI" id="CHEBI:61963"/>
        <dbReference type="ChEBI" id="CHEBI:65315"/>
        <dbReference type="ChEBI" id="CHEBI:87170"/>
        <dbReference type="ChEBI" id="CHEBI:456215"/>
        <dbReference type="EC" id="2.8.1.13"/>
    </reaction>
</comment>